<evidence type="ECO:0000313" key="2">
    <source>
        <dbReference type="Proteomes" id="UP000494109"/>
    </source>
</evidence>
<dbReference type="Proteomes" id="UP000494109">
    <property type="component" value="Unassembled WGS sequence"/>
</dbReference>
<proteinExistence type="predicted"/>
<sequence length="31" mass="3283">MVKNTEHVNFHSAIACAPAANAPLEYPLACV</sequence>
<dbReference type="EMBL" id="CABVQS010000015">
    <property type="protein sequence ID" value="VWD29784.1"/>
    <property type="molecule type" value="Genomic_DNA"/>
</dbReference>
<organism evidence="1 2">
    <name type="scientific">Burkholderia contaminans</name>
    <dbReference type="NCBI Taxonomy" id="488447"/>
    <lineage>
        <taxon>Bacteria</taxon>
        <taxon>Pseudomonadati</taxon>
        <taxon>Pseudomonadota</taxon>
        <taxon>Betaproteobacteria</taxon>
        <taxon>Burkholderiales</taxon>
        <taxon>Burkholderiaceae</taxon>
        <taxon>Burkholderia</taxon>
        <taxon>Burkholderia cepacia complex</taxon>
    </lineage>
</organism>
<protein>
    <submittedName>
        <fullName evidence="1">Uncharacterized protein</fullName>
    </submittedName>
</protein>
<gene>
    <name evidence="1" type="ORF">BCO71033_03791</name>
</gene>
<reference evidence="1 2" key="1">
    <citation type="submission" date="2019-09" db="EMBL/GenBank/DDBJ databases">
        <authorList>
            <person name="Depoorter E."/>
        </authorList>
    </citation>
    <scope>NUCLEOTIDE SEQUENCE [LARGE SCALE GENOMIC DNA]</scope>
    <source>
        <strain evidence="1">R-71033</strain>
    </source>
</reference>
<accession>A0A6P2Z5Z7</accession>
<evidence type="ECO:0000313" key="1">
    <source>
        <dbReference type="EMBL" id="VWD29784.1"/>
    </source>
</evidence>
<name>A0A6P2Z5Z7_9BURK</name>
<dbReference type="AlphaFoldDB" id="A0A6P2Z5Z7"/>